<dbReference type="InterPro" id="IPR013785">
    <property type="entry name" value="Aldolase_TIM"/>
</dbReference>
<proteinExistence type="predicted"/>
<dbReference type="Gene3D" id="3.20.20.70">
    <property type="entry name" value="Aldolase class I"/>
    <property type="match status" value="1"/>
</dbReference>
<dbReference type="Proteomes" id="UP000051820">
    <property type="component" value="Unassembled WGS sequence"/>
</dbReference>
<evidence type="ECO:0000256" key="1">
    <source>
        <dbReference type="ARBA" id="ARBA00022630"/>
    </source>
</evidence>
<sequence>MNQFDTSITFPNGVTLKNRLIMSPMTTLQSYYEGTVTQDEIDYYTRRVKGLGAIITGAANVEPLGKGWQGELSVAEDDKIAQLSKLAHSIQSQGSKAILQIFHAGRMTFPATLSGEQPVSASAVPAEHRDPNTHDAVPRSMTNAEVYATIDAFGDATRRAIQAGFDGVELHGANTYLLQQFFSPHSNRRTDEFGGSIDKRYTFIEKTLESVFAAVDHYADRPFIVGYRFSPEEFTNPGITFEDTGYLVDKLVQTKLDYLHVSLDNYKRVSIADNYKNQTILKYLHRMIDNKKPLIGVGGVRTREDVQNVLGSADLVAVGQQKLVDPDWPLKLANNADDAMINDEFKNAIEYTPLNAPLYDFLVERYGSIPNI</sequence>
<gene>
    <name evidence="4" type="ORF">FD16_GL001001</name>
</gene>
<dbReference type="RefSeq" id="WP_010621873.1">
    <property type="nucleotide sequence ID" value="NZ_AZGF01000022.1"/>
</dbReference>
<dbReference type="PANTHER" id="PTHR43656">
    <property type="entry name" value="BINDING OXIDOREDUCTASE, PUTATIVE (AFU_ORTHOLOGUE AFUA_2G08260)-RELATED"/>
    <property type="match status" value="1"/>
</dbReference>
<comment type="caution">
    <text evidence="4">The sequence shown here is derived from an EMBL/GenBank/DDBJ whole genome shotgun (WGS) entry which is preliminary data.</text>
</comment>
<evidence type="ECO:0000259" key="3">
    <source>
        <dbReference type="Pfam" id="PF00724"/>
    </source>
</evidence>
<dbReference type="SUPFAM" id="SSF51395">
    <property type="entry name" value="FMN-linked oxidoreductases"/>
    <property type="match status" value="1"/>
</dbReference>
<dbReference type="EMBL" id="AZGF01000022">
    <property type="protein sequence ID" value="KRM11185.1"/>
    <property type="molecule type" value="Genomic_DNA"/>
</dbReference>
<feature type="domain" description="NADH:flavin oxidoreductase/NADH oxidase N-terminal" evidence="3">
    <location>
        <begin position="8"/>
        <end position="336"/>
    </location>
</feature>
<keyword evidence="5" id="KW-1185">Reference proteome</keyword>
<keyword evidence="1" id="KW-0285">Flavoprotein</keyword>
<dbReference type="InterPro" id="IPR001155">
    <property type="entry name" value="OxRdtase_FMN_N"/>
</dbReference>
<evidence type="ECO:0000313" key="5">
    <source>
        <dbReference type="Proteomes" id="UP000051820"/>
    </source>
</evidence>
<dbReference type="GO" id="GO:0016491">
    <property type="term" value="F:oxidoreductase activity"/>
    <property type="evidence" value="ECO:0007669"/>
    <property type="project" value="UniProtKB-KW"/>
</dbReference>
<organism evidence="4 5">
    <name type="scientific">Paucilactobacillus suebicus DSM 5007 = KCTC 3549</name>
    <dbReference type="NCBI Taxonomy" id="1423807"/>
    <lineage>
        <taxon>Bacteria</taxon>
        <taxon>Bacillati</taxon>
        <taxon>Bacillota</taxon>
        <taxon>Bacilli</taxon>
        <taxon>Lactobacillales</taxon>
        <taxon>Lactobacillaceae</taxon>
        <taxon>Paucilactobacillus</taxon>
    </lineage>
</organism>
<protein>
    <submittedName>
        <fullName evidence="4">Oxidoreductase</fullName>
    </submittedName>
</protein>
<dbReference type="GO" id="GO:0010181">
    <property type="term" value="F:FMN binding"/>
    <property type="evidence" value="ECO:0007669"/>
    <property type="project" value="InterPro"/>
</dbReference>
<dbReference type="Pfam" id="PF00724">
    <property type="entry name" value="Oxidored_FMN"/>
    <property type="match status" value="1"/>
</dbReference>
<dbReference type="InterPro" id="IPR051799">
    <property type="entry name" value="NADH_flavin_oxidoreductase"/>
</dbReference>
<dbReference type="AlphaFoldDB" id="A0A0R1VZX9"/>
<name>A0A0R1VZX9_9LACO</name>
<dbReference type="CDD" id="cd04735">
    <property type="entry name" value="OYE_like_4_FMN"/>
    <property type="match status" value="1"/>
</dbReference>
<evidence type="ECO:0000313" key="4">
    <source>
        <dbReference type="EMBL" id="KRM11185.1"/>
    </source>
</evidence>
<keyword evidence="2" id="KW-0560">Oxidoreductase</keyword>
<dbReference type="OrthoDB" id="9772736at2"/>
<accession>A0A0R1VZX9</accession>
<evidence type="ECO:0000256" key="2">
    <source>
        <dbReference type="ARBA" id="ARBA00023002"/>
    </source>
</evidence>
<dbReference type="PANTHER" id="PTHR43656:SF2">
    <property type="entry name" value="BINDING OXIDOREDUCTASE, PUTATIVE (AFU_ORTHOLOGUE AFUA_2G08260)-RELATED"/>
    <property type="match status" value="1"/>
</dbReference>
<reference evidence="4 5" key="1">
    <citation type="journal article" date="2015" name="Genome Announc.">
        <title>Expanding the biotechnology potential of lactobacilli through comparative genomics of 213 strains and associated genera.</title>
        <authorList>
            <person name="Sun Z."/>
            <person name="Harris H.M."/>
            <person name="McCann A."/>
            <person name="Guo C."/>
            <person name="Argimon S."/>
            <person name="Zhang W."/>
            <person name="Yang X."/>
            <person name="Jeffery I.B."/>
            <person name="Cooney J.C."/>
            <person name="Kagawa T.F."/>
            <person name="Liu W."/>
            <person name="Song Y."/>
            <person name="Salvetti E."/>
            <person name="Wrobel A."/>
            <person name="Rasinkangas P."/>
            <person name="Parkhill J."/>
            <person name="Rea M.C."/>
            <person name="O'Sullivan O."/>
            <person name="Ritari J."/>
            <person name="Douillard F.P."/>
            <person name="Paul Ross R."/>
            <person name="Yang R."/>
            <person name="Briner A.E."/>
            <person name="Felis G.E."/>
            <person name="de Vos W.M."/>
            <person name="Barrangou R."/>
            <person name="Klaenhammer T.R."/>
            <person name="Caufield P.W."/>
            <person name="Cui Y."/>
            <person name="Zhang H."/>
            <person name="O'Toole P.W."/>
        </authorList>
    </citation>
    <scope>NUCLEOTIDE SEQUENCE [LARGE SCALE GENOMIC DNA]</scope>
    <source>
        <strain evidence="4 5">DSM 5007</strain>
    </source>
</reference>
<dbReference type="PATRIC" id="fig|1423807.3.peg.1018"/>
<dbReference type="STRING" id="1423807.FD16_GL001001"/>
<dbReference type="eggNOG" id="COG1902">
    <property type="taxonomic scope" value="Bacteria"/>
</dbReference>